<feature type="coiled-coil region" evidence="1">
    <location>
        <begin position="1885"/>
        <end position="1932"/>
    </location>
</feature>
<feature type="domain" description="Helicase ATP-binding" evidence="3">
    <location>
        <begin position="1763"/>
        <end position="2002"/>
    </location>
</feature>
<dbReference type="InterPro" id="IPR054203">
    <property type="entry name" value="DUF6908"/>
</dbReference>
<dbReference type="Gene3D" id="3.40.50.150">
    <property type="entry name" value="Vaccinia Virus protein VP39"/>
    <property type="match status" value="1"/>
</dbReference>
<protein>
    <recommendedName>
        <fullName evidence="3">Helicase ATP-binding domain-containing protein</fullName>
    </recommendedName>
</protein>
<dbReference type="PANTHER" id="PTHR41313">
    <property type="entry name" value="ADENINE-SPECIFIC METHYLTRANSFERASE"/>
    <property type="match status" value="1"/>
</dbReference>
<dbReference type="PANTHER" id="PTHR41313:SF1">
    <property type="entry name" value="DNA METHYLASE ADENINE-SPECIFIC DOMAIN-CONTAINING PROTEIN"/>
    <property type="match status" value="1"/>
</dbReference>
<dbReference type="Gene3D" id="3.40.50.300">
    <property type="entry name" value="P-loop containing nucleotide triphosphate hydrolases"/>
    <property type="match status" value="1"/>
</dbReference>
<dbReference type="InterPro" id="IPR029063">
    <property type="entry name" value="SAM-dependent_MTases_sf"/>
</dbReference>
<evidence type="ECO:0000313" key="5">
    <source>
        <dbReference type="Proteomes" id="UP000823896"/>
    </source>
</evidence>
<evidence type="ECO:0000313" key="4">
    <source>
        <dbReference type="EMBL" id="HJC37061.1"/>
    </source>
</evidence>
<proteinExistence type="predicted"/>
<sequence length="2015" mass="233433">MGTEDEPDRDGDRRDPQERTDLPLTSSQQETDYPIPAFFTQEEYEALIKYDKYHKVKNRDMQKVFETVSDMEDRARIVRSNYQTRPVEMMYQGNQKLGYSLDEEHDRLHLWKGENTSPEHETYVSWQDIASCIDDMIARHVYLPIPAKSLFDPYELNLFDMADDEPKEDLTHKEFQVPKFVIDSVLREGRSDAQIKLPIADQISLERSIQEDSRMIREQYGKGAGGFILDQRQISYSWDENGMDIAYGKSTKDKTFAQHLSWEQVSLTIRQLLEDGLYLSQDELEQLRSYPYQHAARMLWFMVQDLAEGVPYVPTLKEMYKEGFDEGIQKITDALKDQTTSPIILQELQVFHEDYQNDRSLMRFNRYQPGKVLSVVEELNSPRKVYHASDDLQEDKQYFITQDQIDDVLAGEHIEHQKYRTYTYFLNHVDTKDRIRFLKEEWGIGGTPNYDHDNKGITIRNGSISHPNAVTLVKWNEAEKRIDHLIKHDRYLTSQELQNFPKYELESLAGSIVTCFSELSMDHFRPYIVTDGIPARISMVRSMLKRPYMVKHIQDLLHIYRDDFDKFKEKAEALYRDLSAYDQGSFSLLNANQTSPIQEHQPADDPNVSLAIIVKQFMEDIDPYEYSDQFSDVSDEEALQLFYHDLRDIGSLTDMIRYLNLHIDENKDPVLTAVASCLREEIAILFSSRYCDLSQVNEIAYTLHHIFNHGRAYYNTGDLVFIRYDRKPLYGTVELIDHSTVSIDPMPTDTDYDTMVEIDRKQFEILLSMEGRNAFLYDRDRLSPYIVEKLDEIIEPESDSTLRQENYRMLERLAPMIIQGTSEYMQFSAGEGMMPFSVEIIGDGRIAMSHYYTQNGDMMADPDMEFEIDTDAHTLSARTFQQDNMGIFQRVETENDMVLDPDLEQELNEFTSQWLNNIAAQYHLSLLRFESGELYGEVKLDSQGNITDFDGNEESRRYLDQLQQGEISSLLTMKTGSEDIVEQNQLSSEIETKDYHIQDQHLGEGFPKEKCQRNLEAISLLKKLDNEGRNATPNELTILAKYVGWGGLADVFDENKKKWDTEREQLKNLLSEQEYQEAISSTLTSFYTPPVVIEAIYEKMADMGITSGNILEPSCGTGNFIGLSPTSGYSFYGVEIDHISGKIAKYLYPNANIQIKGYEEAKLPDNSFDAAVGNVPYANYKVRDERYDHLNLYIHDYFIAKTIDKLRPGGVMFFLTSIGTMDKQDERFRKYIAERCDLLGAIRLPNDTFLRNAGTDINADILVFQKLEKTRTIDPDHYPEWIETERATGDFETKGGEKYNVTSYTNRYFLQHPDMILGDPALDYGAHEPQRVFVPKKDISLKEQLSVAFQRIQGEISTHPFIEIDSTEEVIADPTVRNFSYCIQNGRICYKENDAINEIKVGRTSENRIRAMIPVRDTLRDLIDLQVNDASDESIQRKQMELSEQYDRFVHDYGSINSPANRNAFDEDSSYHLLCSLEVLNEDGSLKRKSDIFTKRTIRSNKPITHVDTAQEALTMSMAEKGKIDLVYMESLTDETSQDLLDQLQGQIFYNPKTNRYETSDEYLSGDVREKLRIAIDKAQEDPRFKSNVSALENVQPEPIKAGDISVRLGSAWIPPEVYRQFIFELLQTPRYQQSSIKVYYTSATEEWYVSNKNLDSRIETNRTYGTNRLNAYKIIENTLNLRAVRVFDKEHDADGKEVRVLNKKETAIAQEKQDLIKRKFQEWIWMDVSRREELTKLYNGKFNSIRNRTYDGSHLHFYGMNPMIILRKHQRDAIARILYGGNTLLAHTVGAGKTFEMIAAGMESKRLGLCTKPMYAVPNNIINDFASDFYMLYPAANILVATNKDMSKANRRKFFARIASGDWDGIIVTHSQFSRIPVSPQRQRDLIQRQIEDISDSIRQLREENGEYYTIKQMVLAKKKMKTKLEKLNASSRKDDFLYFEELGIDMLFVDEADLFKNLFLYSKMRNVSGISQTDSQRAADLHMKTQYLNEKTKNRGVVFATGTPVSNSMAVRP</sequence>
<keyword evidence="1" id="KW-0175">Coiled coil</keyword>
<dbReference type="SMART" id="SM00487">
    <property type="entry name" value="DEXDc"/>
    <property type="match status" value="1"/>
</dbReference>
<dbReference type="Proteomes" id="UP000823896">
    <property type="component" value="Unassembled WGS sequence"/>
</dbReference>
<evidence type="ECO:0000256" key="1">
    <source>
        <dbReference type="SAM" id="Coils"/>
    </source>
</evidence>
<accession>A0A9D2NT51</accession>
<dbReference type="InterPro" id="IPR052933">
    <property type="entry name" value="DNA_Protect_Modify"/>
</dbReference>
<dbReference type="InterPro" id="IPR027417">
    <property type="entry name" value="P-loop_NTPase"/>
</dbReference>
<reference evidence="4" key="1">
    <citation type="journal article" date="2021" name="PeerJ">
        <title>Extensive microbial diversity within the chicken gut microbiome revealed by metagenomics and culture.</title>
        <authorList>
            <person name="Gilroy R."/>
            <person name="Ravi A."/>
            <person name="Getino M."/>
            <person name="Pursley I."/>
            <person name="Horton D.L."/>
            <person name="Alikhan N.F."/>
            <person name="Baker D."/>
            <person name="Gharbi K."/>
            <person name="Hall N."/>
            <person name="Watson M."/>
            <person name="Adriaenssens E.M."/>
            <person name="Foster-Nyarko E."/>
            <person name="Jarju S."/>
            <person name="Secka A."/>
            <person name="Antonio M."/>
            <person name="Oren A."/>
            <person name="Chaudhuri R.R."/>
            <person name="La Ragione R."/>
            <person name="Hildebrand F."/>
            <person name="Pallen M.J."/>
        </authorList>
    </citation>
    <scope>NUCLEOTIDE SEQUENCE</scope>
    <source>
        <strain evidence="4">CHK187-11901</strain>
    </source>
</reference>
<feature type="compositionally biased region" description="Basic and acidic residues" evidence="2">
    <location>
        <begin position="10"/>
        <end position="21"/>
    </location>
</feature>
<feature type="region of interest" description="Disordered" evidence="2">
    <location>
        <begin position="1"/>
        <end position="32"/>
    </location>
</feature>
<name>A0A9D2NT51_9FIRM</name>
<gene>
    <name evidence="4" type="ORF">H9702_08045</name>
</gene>
<dbReference type="Pfam" id="PF21849">
    <property type="entry name" value="DUF6908"/>
    <property type="match status" value="1"/>
</dbReference>
<dbReference type="InterPro" id="IPR014001">
    <property type="entry name" value="Helicase_ATP-bd"/>
</dbReference>
<reference evidence="4" key="2">
    <citation type="submission" date="2021-04" db="EMBL/GenBank/DDBJ databases">
        <authorList>
            <person name="Gilroy R."/>
        </authorList>
    </citation>
    <scope>NUCLEOTIDE SEQUENCE</scope>
    <source>
        <strain evidence="4">CHK187-11901</strain>
    </source>
</reference>
<dbReference type="CDD" id="cd02440">
    <property type="entry name" value="AdoMet_MTases"/>
    <property type="match status" value="1"/>
</dbReference>
<organism evidence="4 5">
    <name type="scientific">Candidatus Merdibacter merdavium</name>
    <dbReference type="NCBI Taxonomy" id="2838692"/>
    <lineage>
        <taxon>Bacteria</taxon>
        <taxon>Bacillati</taxon>
        <taxon>Bacillota</taxon>
        <taxon>Erysipelotrichia</taxon>
        <taxon>Erysipelotrichales</taxon>
        <taxon>Erysipelotrichaceae</taxon>
        <taxon>Merdibacter</taxon>
    </lineage>
</organism>
<dbReference type="PRINTS" id="PR00507">
    <property type="entry name" value="N12N6MTFRASE"/>
</dbReference>
<dbReference type="SUPFAM" id="SSF53335">
    <property type="entry name" value="S-adenosyl-L-methionine-dependent methyltransferases"/>
    <property type="match status" value="1"/>
</dbReference>
<dbReference type="EMBL" id="DWWM01000051">
    <property type="protein sequence ID" value="HJC37061.1"/>
    <property type="molecule type" value="Genomic_DNA"/>
</dbReference>
<evidence type="ECO:0000259" key="3">
    <source>
        <dbReference type="SMART" id="SM00487"/>
    </source>
</evidence>
<comment type="caution">
    <text evidence="4">The sequence shown here is derived from an EMBL/GenBank/DDBJ whole genome shotgun (WGS) entry which is preliminary data.</text>
</comment>
<dbReference type="SUPFAM" id="SSF52540">
    <property type="entry name" value="P-loop containing nucleoside triphosphate hydrolases"/>
    <property type="match status" value="1"/>
</dbReference>
<evidence type="ECO:0000256" key="2">
    <source>
        <dbReference type="SAM" id="MobiDB-lite"/>
    </source>
</evidence>